<proteinExistence type="predicted"/>
<evidence type="ECO:0000256" key="1">
    <source>
        <dbReference type="SAM" id="SignalP"/>
    </source>
</evidence>
<name>A0A8T0GRB6_CERPU</name>
<gene>
    <name evidence="2" type="ORF">KC19_9G125400</name>
</gene>
<keyword evidence="1" id="KW-0732">Signal</keyword>
<sequence>MPVILRHMLVLSVSVTYVVLCQCVCFWNSRTFCSGKLDKWTATECRCVFCGFMDVTSTIHRISTHEFALLSHWGGQFEREYFIMP</sequence>
<feature type="signal peptide" evidence="1">
    <location>
        <begin position="1"/>
        <end position="23"/>
    </location>
</feature>
<organism evidence="2 3">
    <name type="scientific">Ceratodon purpureus</name>
    <name type="common">Fire moss</name>
    <name type="synonym">Dicranum purpureum</name>
    <dbReference type="NCBI Taxonomy" id="3225"/>
    <lineage>
        <taxon>Eukaryota</taxon>
        <taxon>Viridiplantae</taxon>
        <taxon>Streptophyta</taxon>
        <taxon>Embryophyta</taxon>
        <taxon>Bryophyta</taxon>
        <taxon>Bryophytina</taxon>
        <taxon>Bryopsida</taxon>
        <taxon>Dicranidae</taxon>
        <taxon>Pseudoditrichales</taxon>
        <taxon>Ditrichaceae</taxon>
        <taxon>Ceratodon</taxon>
    </lineage>
</organism>
<evidence type="ECO:0000313" key="3">
    <source>
        <dbReference type="Proteomes" id="UP000822688"/>
    </source>
</evidence>
<dbReference type="EMBL" id="CM026430">
    <property type="protein sequence ID" value="KAG0562191.1"/>
    <property type="molecule type" value="Genomic_DNA"/>
</dbReference>
<dbReference type="Proteomes" id="UP000822688">
    <property type="component" value="Chromosome 9"/>
</dbReference>
<dbReference type="AlphaFoldDB" id="A0A8T0GRB6"/>
<accession>A0A8T0GRB6</accession>
<evidence type="ECO:0000313" key="2">
    <source>
        <dbReference type="EMBL" id="KAG0562191.1"/>
    </source>
</evidence>
<evidence type="ECO:0008006" key="4">
    <source>
        <dbReference type="Google" id="ProtNLM"/>
    </source>
</evidence>
<reference evidence="2" key="1">
    <citation type="submission" date="2020-06" db="EMBL/GenBank/DDBJ databases">
        <title>WGS assembly of Ceratodon purpureus strain R40.</title>
        <authorList>
            <person name="Carey S.B."/>
            <person name="Jenkins J."/>
            <person name="Shu S."/>
            <person name="Lovell J.T."/>
            <person name="Sreedasyam A."/>
            <person name="Maumus F."/>
            <person name="Tiley G.P."/>
            <person name="Fernandez-Pozo N."/>
            <person name="Barry K."/>
            <person name="Chen C."/>
            <person name="Wang M."/>
            <person name="Lipzen A."/>
            <person name="Daum C."/>
            <person name="Saski C.A."/>
            <person name="Payton A.C."/>
            <person name="Mcbreen J.C."/>
            <person name="Conrad R.E."/>
            <person name="Kollar L.M."/>
            <person name="Olsson S."/>
            <person name="Huttunen S."/>
            <person name="Landis J.B."/>
            <person name="Wickett N.J."/>
            <person name="Johnson M.G."/>
            <person name="Rensing S.A."/>
            <person name="Grimwood J."/>
            <person name="Schmutz J."/>
            <person name="Mcdaniel S.F."/>
        </authorList>
    </citation>
    <scope>NUCLEOTIDE SEQUENCE</scope>
    <source>
        <strain evidence="2">R40</strain>
    </source>
</reference>
<keyword evidence="3" id="KW-1185">Reference proteome</keyword>
<comment type="caution">
    <text evidence="2">The sequence shown here is derived from an EMBL/GenBank/DDBJ whole genome shotgun (WGS) entry which is preliminary data.</text>
</comment>
<feature type="chain" id="PRO_5035943971" description="Secreted protein" evidence="1">
    <location>
        <begin position="24"/>
        <end position="85"/>
    </location>
</feature>
<protein>
    <recommendedName>
        <fullName evidence="4">Secreted protein</fullName>
    </recommendedName>
</protein>